<accession>A0A8X6WQK4</accession>
<gene>
    <name evidence="1" type="ORF">TNIN_434001</name>
</gene>
<reference evidence="1" key="1">
    <citation type="submission" date="2020-08" db="EMBL/GenBank/DDBJ databases">
        <title>Multicomponent nature underlies the extraordinary mechanical properties of spider dragline silk.</title>
        <authorList>
            <person name="Kono N."/>
            <person name="Nakamura H."/>
            <person name="Mori M."/>
            <person name="Yoshida Y."/>
            <person name="Ohtoshi R."/>
            <person name="Malay A.D."/>
            <person name="Moran D.A.P."/>
            <person name="Tomita M."/>
            <person name="Numata K."/>
            <person name="Arakawa K."/>
        </authorList>
    </citation>
    <scope>NUCLEOTIDE SEQUENCE</scope>
</reference>
<comment type="caution">
    <text evidence="1">The sequence shown here is derived from an EMBL/GenBank/DDBJ whole genome shotgun (WGS) entry which is preliminary data.</text>
</comment>
<evidence type="ECO:0000313" key="1">
    <source>
        <dbReference type="EMBL" id="GFY39410.1"/>
    </source>
</evidence>
<dbReference type="Proteomes" id="UP000886998">
    <property type="component" value="Unassembled WGS sequence"/>
</dbReference>
<dbReference type="AlphaFoldDB" id="A0A8X6WQK4"/>
<dbReference type="OrthoDB" id="8122644at2759"/>
<dbReference type="EMBL" id="BMAV01001372">
    <property type="protein sequence ID" value="GFY39410.1"/>
    <property type="molecule type" value="Genomic_DNA"/>
</dbReference>
<evidence type="ECO:0000313" key="2">
    <source>
        <dbReference type="Proteomes" id="UP000886998"/>
    </source>
</evidence>
<name>A0A8X6WQK4_9ARAC</name>
<keyword evidence="2" id="KW-1185">Reference proteome</keyword>
<protein>
    <submittedName>
        <fullName evidence="1">Uncharacterized protein</fullName>
    </submittedName>
</protein>
<organism evidence="1 2">
    <name type="scientific">Trichonephila inaurata madagascariensis</name>
    <dbReference type="NCBI Taxonomy" id="2747483"/>
    <lineage>
        <taxon>Eukaryota</taxon>
        <taxon>Metazoa</taxon>
        <taxon>Ecdysozoa</taxon>
        <taxon>Arthropoda</taxon>
        <taxon>Chelicerata</taxon>
        <taxon>Arachnida</taxon>
        <taxon>Araneae</taxon>
        <taxon>Araneomorphae</taxon>
        <taxon>Entelegynae</taxon>
        <taxon>Araneoidea</taxon>
        <taxon>Nephilidae</taxon>
        <taxon>Trichonephila</taxon>
        <taxon>Trichonephila inaurata</taxon>
    </lineage>
</organism>
<sequence length="141" mass="16265">MSSTVADEATETKRKKKSTFARSIVKDRIPCEYDLIASKTKYHTLYNANFLNRLSSTQKKPHQVNQFSEAMAEIFNYIENPNDLQFTLKELRYVLTGKLLSVDITKKQARDNKDILIVETVIEESENHKSAVIDIDFLVSF</sequence>
<proteinExistence type="predicted"/>